<feature type="region of interest" description="Disordered" evidence="1">
    <location>
        <begin position="1030"/>
        <end position="1066"/>
    </location>
</feature>
<feature type="compositionally biased region" description="Polar residues" evidence="1">
    <location>
        <begin position="1054"/>
        <end position="1066"/>
    </location>
</feature>
<feature type="signal peptide" evidence="2">
    <location>
        <begin position="1"/>
        <end position="23"/>
    </location>
</feature>
<evidence type="ECO:0000256" key="2">
    <source>
        <dbReference type="SAM" id="SignalP"/>
    </source>
</evidence>
<dbReference type="Proteomes" id="UP000275408">
    <property type="component" value="Unassembled WGS sequence"/>
</dbReference>
<dbReference type="EMBL" id="RCHS01000839">
    <property type="protein sequence ID" value="RMX56473.1"/>
    <property type="molecule type" value="Genomic_DNA"/>
</dbReference>
<dbReference type="InterPro" id="IPR050525">
    <property type="entry name" value="ECM_Assembly_Org"/>
</dbReference>
<name>A0A3M6URY8_POCDA</name>
<dbReference type="STRING" id="46731.A0A3M6URY8"/>
<feature type="domain" description="VWFA" evidence="3">
    <location>
        <begin position="282"/>
        <end position="460"/>
    </location>
</feature>
<reference evidence="4 5" key="1">
    <citation type="journal article" date="2018" name="Sci. Rep.">
        <title>Comparative analysis of the Pocillopora damicornis genome highlights role of immune system in coral evolution.</title>
        <authorList>
            <person name="Cunning R."/>
            <person name="Bay R.A."/>
            <person name="Gillette P."/>
            <person name="Baker A.C."/>
            <person name="Traylor-Knowles N."/>
        </authorList>
    </citation>
    <scope>NUCLEOTIDE SEQUENCE [LARGE SCALE GENOMIC DNA]</scope>
    <source>
        <strain evidence="4">RSMAS</strain>
        <tissue evidence="4">Whole animal</tissue>
    </source>
</reference>
<dbReference type="SUPFAM" id="SSF53300">
    <property type="entry name" value="vWA-like"/>
    <property type="match status" value="4"/>
</dbReference>
<dbReference type="SMART" id="SM00327">
    <property type="entry name" value="VWA"/>
    <property type="match status" value="4"/>
</dbReference>
<organism evidence="4 5">
    <name type="scientific">Pocillopora damicornis</name>
    <name type="common">Cauliflower coral</name>
    <name type="synonym">Millepora damicornis</name>
    <dbReference type="NCBI Taxonomy" id="46731"/>
    <lineage>
        <taxon>Eukaryota</taxon>
        <taxon>Metazoa</taxon>
        <taxon>Cnidaria</taxon>
        <taxon>Anthozoa</taxon>
        <taxon>Hexacorallia</taxon>
        <taxon>Scleractinia</taxon>
        <taxon>Astrocoeniina</taxon>
        <taxon>Pocilloporidae</taxon>
        <taxon>Pocillopora</taxon>
    </lineage>
</organism>
<dbReference type="CDD" id="cd01450">
    <property type="entry name" value="vWFA_subfamily_ECM"/>
    <property type="match status" value="3"/>
</dbReference>
<sequence length="1825" mass="203001">MAVQLTHLYFVWVFLVGLQSSSTQKSGKLCNSPLDIIIALDASGSVLKGNWDKSVDFASQLGKKLLSWNAKSRIGVIDFSEIANEVIEPSSDQKLLEWKLNNLKNNYQNGITRTELALKKAAEIFQRIDRTFAKKLLLILTDGQTTPLNYKQGKELIQEPMASLRTIGVHVIAVGVGMLVDSEELNIMASEPTNENVIYFQDYDVLNMVDSITRVVCLAEEPQSPESPVPYVAAVEPVSSKVYTKKIKKYSNQQANLKLPTTTPLPPTPPTPKPPVCEQALDIGVIIDASESVKLPNYKLCLQFVANLTEHFKVSQKGTHFGSIVYSSDAELQFSFKDIQYHDAESLKKKIKSFPYLREGTRTDIALELANTLLFSVQGGDRFDKPDVLIVITDGLTDPERSKPYPVVLKPLEDKKVVVIAVGVGKEVNKPELTSIAMGDVNHVFMVDQYTDLVKIINALLDKSCSAATQPKMVPSKAVALVKNQEHYDGCFNAIKSQKPLPRLMFTDLDARDSKFSGVPIDWGSWNSYLQNVVCRCAQVSKAEGFYYFGVKNFGECWSGENLDITYSKDDSSEFCISKEFAECDTNDRNVCGGNATTTYIYRMPKESEAKQGKRCFTKFKNVGCFADMQTSSRPIPELIFTDLDESSTKYSGHKAQLGELDTYLSDLLCRCAELTQELGYEYFGLQNHGECYSGPSVQHTYSKDGSSKKCITRNFKQCPAGKKYENRDGQDYCVGAQGANYVYPGCHKVMDLGILMDSSHNISPSLWEEEKSIVVTVMDKLDITLLGTHMSVMTLSSEVEFPIPFNGYRDEVDLKRKIAELPYNYHSGLSRVDLGLSAVKERMFDPRVGVRAKVPRALLMFTNGLTDGAKTLIITLIYLNAKILQAVDDLKVAQIKVIYVKLGNVTNQDFLTTARKNSLVFSENDIDGLSGALLDTCVEICSKKSTKPVTLAASVPPLAPTPSPWPATQPAPAPYPAPIQQPPVQCPIPGCSFPLCVTKGYEKCDPSDKEECVGDKNVNFVYGIDVTVTVSTPTQPPSPTSEVKPEPTPSRPATPTVSSSVTPNPATPGCTVNYTKLGCFKDDRKKPRPLPELLSTDRDSRSKVFSGKTIDWNNWDTYMIGLVCRCAEAAKAKNSDQCVTKGYKECDPNDKEECVGDKNVNFVYGIDVTGTVTTPTKPPTPTPPAEPSCDQALDIGVVIDSSDSITLEDYNLCLKFVADLAKRFKVSEQETHFGAIVFSTTPQLQFSFADKEFYKLKRLRKKIRSFPYLAEGTRTDLALTLADLELFSEQGGDRLDKPDVLIVITDGRTHPVLSKPYPEVLQPLQAKNVRVIAVGVGKDADSKELTAIAMNDKNHVLKVDQYKDLVKILDIILKESCHKATPPTAITTPPPSPAMAANLRKCNIEYQKLGCFVDKQPKTSTLALPEKMLNEVVNWDQWNVWLPDFVCRCANLVYENNYNVFGIHLFGECWSGVKAGDTYNMYGTAEECLDTNQQQCGVQSVRECSGDQNSNFVYRIIISQGAQVEPSPVPETAKKRHGLKENCLVDFIKRGCVNDLQSRRPLPQLMFTDLDINNAKFSGFPVDWGSWNSYMDDVVCRCAEISRSKGFDYFGLGNFGECWSGKGAQKTYDKENTSPFCITKEFAECNAEDEHVCSGNKTTAFIYSVKENHNPKKEKNCFTQFQNVGCYEDKQISPRPIPELIFTDMDINSPKYSGKKVQLGELDTYIDDVLCRCAERSQKLGYEYFGVQNHGECFSGNNVEQSYSKDGSSKQCITRDFQQCPEIKPSSKETQQDCIGVQGSNYVYRIRNLAKENKMDAEKLHLGK</sequence>
<comment type="caution">
    <text evidence="4">The sequence shown here is derived from an EMBL/GenBank/DDBJ whole genome shotgun (WGS) entry which is preliminary data.</text>
</comment>
<dbReference type="OrthoDB" id="5980143at2759"/>
<feature type="domain" description="VWFA" evidence="3">
    <location>
        <begin position="1195"/>
        <end position="1373"/>
    </location>
</feature>
<dbReference type="CDD" id="cd00198">
    <property type="entry name" value="vWFA"/>
    <property type="match status" value="1"/>
</dbReference>
<evidence type="ECO:0000313" key="5">
    <source>
        <dbReference type="Proteomes" id="UP000275408"/>
    </source>
</evidence>
<feature type="domain" description="VWFA" evidence="3">
    <location>
        <begin position="752"/>
        <end position="938"/>
    </location>
</feature>
<proteinExistence type="predicted"/>
<evidence type="ECO:0000256" key="1">
    <source>
        <dbReference type="SAM" id="MobiDB-lite"/>
    </source>
</evidence>
<dbReference type="PANTHER" id="PTHR24020">
    <property type="entry name" value="COLLAGEN ALPHA"/>
    <property type="match status" value="1"/>
</dbReference>
<dbReference type="PRINTS" id="PR00453">
    <property type="entry name" value="VWFADOMAIN"/>
</dbReference>
<accession>A0A3M6URY8</accession>
<dbReference type="PROSITE" id="PS50234">
    <property type="entry name" value="VWFA"/>
    <property type="match status" value="4"/>
</dbReference>
<dbReference type="InterPro" id="IPR036465">
    <property type="entry name" value="vWFA_dom_sf"/>
</dbReference>
<keyword evidence="5" id="KW-1185">Reference proteome</keyword>
<dbReference type="Pfam" id="PF00092">
    <property type="entry name" value="VWA"/>
    <property type="match status" value="4"/>
</dbReference>
<dbReference type="Gene3D" id="3.40.50.410">
    <property type="entry name" value="von Willebrand factor, type A domain"/>
    <property type="match status" value="4"/>
</dbReference>
<gene>
    <name evidence="4" type="ORF">pdam_00014938</name>
</gene>
<dbReference type="PANTHER" id="PTHR24020:SF20">
    <property type="entry name" value="PH DOMAIN-CONTAINING PROTEIN"/>
    <property type="match status" value="1"/>
</dbReference>
<feature type="domain" description="VWFA" evidence="3">
    <location>
        <begin position="35"/>
        <end position="215"/>
    </location>
</feature>
<protein>
    <recommendedName>
        <fullName evidence="3">VWFA domain-containing protein</fullName>
    </recommendedName>
</protein>
<keyword evidence="2" id="KW-0732">Signal</keyword>
<feature type="chain" id="PRO_5018088637" description="VWFA domain-containing protein" evidence="2">
    <location>
        <begin position="24"/>
        <end position="1825"/>
    </location>
</feature>
<evidence type="ECO:0000313" key="4">
    <source>
        <dbReference type="EMBL" id="RMX56473.1"/>
    </source>
</evidence>
<dbReference type="InterPro" id="IPR002035">
    <property type="entry name" value="VWF_A"/>
</dbReference>
<evidence type="ECO:0000259" key="3">
    <source>
        <dbReference type="PROSITE" id="PS50234"/>
    </source>
</evidence>